<evidence type="ECO:0000256" key="8">
    <source>
        <dbReference type="ARBA" id="ARBA00022723"/>
    </source>
</evidence>
<organism evidence="15 16">
    <name type="scientific">Corynespora cassiicola Philippines</name>
    <dbReference type="NCBI Taxonomy" id="1448308"/>
    <lineage>
        <taxon>Eukaryota</taxon>
        <taxon>Fungi</taxon>
        <taxon>Dikarya</taxon>
        <taxon>Ascomycota</taxon>
        <taxon>Pezizomycotina</taxon>
        <taxon>Dothideomycetes</taxon>
        <taxon>Pleosporomycetidae</taxon>
        <taxon>Pleosporales</taxon>
        <taxon>Corynesporascaceae</taxon>
        <taxon>Corynespora</taxon>
    </lineage>
</organism>
<reference evidence="15 16" key="1">
    <citation type="journal article" date="2018" name="Front. Microbiol.">
        <title>Genome-Wide Analysis of Corynespora cassiicola Leaf Fall Disease Putative Effectors.</title>
        <authorList>
            <person name="Lopez D."/>
            <person name="Ribeiro S."/>
            <person name="Label P."/>
            <person name="Fumanal B."/>
            <person name="Venisse J.S."/>
            <person name="Kohler A."/>
            <person name="de Oliveira R.R."/>
            <person name="Labutti K."/>
            <person name="Lipzen A."/>
            <person name="Lail K."/>
            <person name="Bauer D."/>
            <person name="Ohm R.A."/>
            <person name="Barry K.W."/>
            <person name="Spatafora J."/>
            <person name="Grigoriev I.V."/>
            <person name="Martin F.M."/>
            <person name="Pujade-Renaud V."/>
        </authorList>
    </citation>
    <scope>NUCLEOTIDE SEQUENCE [LARGE SCALE GENOMIC DNA]</scope>
    <source>
        <strain evidence="15 16">Philippines</strain>
    </source>
</reference>
<evidence type="ECO:0000256" key="11">
    <source>
        <dbReference type="ARBA" id="ARBA00023014"/>
    </source>
</evidence>
<dbReference type="EC" id="1.14.15.7" evidence="5"/>
<evidence type="ECO:0000256" key="7">
    <source>
        <dbReference type="ARBA" id="ARBA00022714"/>
    </source>
</evidence>
<evidence type="ECO:0000259" key="14">
    <source>
        <dbReference type="PROSITE" id="PS51296"/>
    </source>
</evidence>
<dbReference type="PROSITE" id="PS51296">
    <property type="entry name" value="RIESKE"/>
    <property type="match status" value="1"/>
</dbReference>
<evidence type="ECO:0000313" key="15">
    <source>
        <dbReference type="EMBL" id="PSN61230.1"/>
    </source>
</evidence>
<dbReference type="SUPFAM" id="SSF50022">
    <property type="entry name" value="ISP domain"/>
    <property type="match status" value="1"/>
</dbReference>
<proteinExistence type="inferred from homology"/>
<dbReference type="PANTHER" id="PTHR43756">
    <property type="entry name" value="CHOLINE MONOOXYGENASE, CHLOROPLASTIC"/>
    <property type="match status" value="1"/>
</dbReference>
<dbReference type="InterPro" id="IPR036922">
    <property type="entry name" value="Rieske_2Fe-2S_sf"/>
</dbReference>
<dbReference type="PANTHER" id="PTHR43756:SF5">
    <property type="entry name" value="CHOLINE MONOOXYGENASE, CHLOROPLASTIC"/>
    <property type="match status" value="1"/>
</dbReference>
<evidence type="ECO:0000256" key="1">
    <source>
        <dbReference type="ARBA" id="ARBA00001962"/>
    </source>
</evidence>
<keyword evidence="10" id="KW-0408">Iron</keyword>
<dbReference type="CDD" id="cd00680">
    <property type="entry name" value="RHO_alpha_C"/>
    <property type="match status" value="1"/>
</dbReference>
<dbReference type="GO" id="GO:0005506">
    <property type="term" value="F:iron ion binding"/>
    <property type="evidence" value="ECO:0007669"/>
    <property type="project" value="InterPro"/>
</dbReference>
<dbReference type="SUPFAM" id="SSF55961">
    <property type="entry name" value="Bet v1-like"/>
    <property type="match status" value="1"/>
</dbReference>
<feature type="domain" description="Rieske" evidence="14">
    <location>
        <begin position="49"/>
        <end position="134"/>
    </location>
</feature>
<keyword evidence="16" id="KW-1185">Reference proteome</keyword>
<feature type="region of interest" description="Disordered" evidence="13">
    <location>
        <begin position="1"/>
        <end position="21"/>
    </location>
</feature>
<name>A0A2T2N776_CORCC</name>
<accession>A0A2T2N776</accession>
<dbReference type="OrthoDB" id="426882at2759"/>
<dbReference type="UniPathway" id="UPA00529">
    <property type="reaction ID" value="UER00430"/>
</dbReference>
<dbReference type="EMBL" id="KZ678145">
    <property type="protein sequence ID" value="PSN61230.1"/>
    <property type="molecule type" value="Genomic_DNA"/>
</dbReference>
<dbReference type="InterPro" id="IPR017941">
    <property type="entry name" value="Rieske_2Fe-2S"/>
</dbReference>
<dbReference type="InterPro" id="IPR001663">
    <property type="entry name" value="Rng_hydr_dOase-A"/>
</dbReference>
<dbReference type="AlphaFoldDB" id="A0A2T2N776"/>
<dbReference type="CDD" id="cd03469">
    <property type="entry name" value="Rieske_RO_Alpha_N"/>
    <property type="match status" value="1"/>
</dbReference>
<evidence type="ECO:0000256" key="10">
    <source>
        <dbReference type="ARBA" id="ARBA00023004"/>
    </source>
</evidence>
<comment type="cofactor">
    <cofactor evidence="1">
        <name>Fe cation</name>
        <dbReference type="ChEBI" id="CHEBI:24875"/>
    </cofactor>
</comment>
<sequence length="415" mass="47789">MWRFLGLAGDQPETQTKLPPQRSLPASWYRSSSLFELERRAIFSRKWILLTHKLRFKEPGEYLSFNYAGFSFFLILDRQGKINGFHNVCRHRAYPVVQQTCGKASVLSCKYHGWSYSLKGDLAKAPRFDTVKDFDKTQHSLLPIHVHVDKVGFVWVNLQAGIPDIPWASEFGGVDEQPRMTQFGYDQGYSYDHTWDMDLDANWKSVMENYNECYHCPTSHPLIAGVSDIPKYRVEPNGSTLEHTIVNKSAPDAQDEFRRSITFFFPSTSVTVTRNFFYIQRMIPLGPNSTKVENEIYRHQDASDENFADIMAFYKQVLTEDKMLCDGAQKNLNMGVFVNGELHPDKEKGPIHFQTTVKAELMRHREKELNKGGKEIWPATPKVGGEMDTEKLNEEERFCSELEAASCTSRPELAW</sequence>
<evidence type="ECO:0000256" key="2">
    <source>
        <dbReference type="ARBA" id="ARBA00002149"/>
    </source>
</evidence>
<dbReference type="Proteomes" id="UP000240883">
    <property type="component" value="Unassembled WGS sequence"/>
</dbReference>
<dbReference type="PRINTS" id="PR00090">
    <property type="entry name" value="RNGDIOXGNASE"/>
</dbReference>
<dbReference type="Gene3D" id="2.102.10.10">
    <property type="entry name" value="Rieske [2Fe-2S] iron-sulphur domain"/>
    <property type="match status" value="1"/>
</dbReference>
<dbReference type="GO" id="GO:0019285">
    <property type="term" value="P:glycine betaine biosynthetic process from choline"/>
    <property type="evidence" value="ECO:0007669"/>
    <property type="project" value="UniProtKB-UniPathway"/>
</dbReference>
<dbReference type="Gene3D" id="3.90.380.10">
    <property type="entry name" value="Naphthalene 1,2-dioxygenase Alpha Subunit, Chain A, domain 1"/>
    <property type="match status" value="2"/>
</dbReference>
<gene>
    <name evidence="15" type="ORF">BS50DRAFT_534514</name>
</gene>
<comment type="catalytic activity">
    <reaction evidence="12">
        <text>choline + 2 reduced [2Fe-2S]-[ferredoxin] + O2 + 2 H(+) = betaine aldehyde hydrate + 2 oxidized [2Fe-2S]-[ferredoxin] + H2O</text>
        <dbReference type="Rhea" id="RHEA:17769"/>
        <dbReference type="Rhea" id="RHEA-COMP:10000"/>
        <dbReference type="Rhea" id="RHEA-COMP:10001"/>
        <dbReference type="ChEBI" id="CHEBI:15354"/>
        <dbReference type="ChEBI" id="CHEBI:15377"/>
        <dbReference type="ChEBI" id="CHEBI:15378"/>
        <dbReference type="ChEBI" id="CHEBI:15379"/>
        <dbReference type="ChEBI" id="CHEBI:15870"/>
        <dbReference type="ChEBI" id="CHEBI:33737"/>
        <dbReference type="ChEBI" id="CHEBI:33738"/>
        <dbReference type="EC" id="1.14.15.7"/>
    </reaction>
</comment>
<evidence type="ECO:0000256" key="12">
    <source>
        <dbReference type="ARBA" id="ARBA00049097"/>
    </source>
</evidence>
<dbReference type="Pfam" id="PF00848">
    <property type="entry name" value="Ring_hydroxyl_A"/>
    <property type="match status" value="1"/>
</dbReference>
<evidence type="ECO:0000256" key="13">
    <source>
        <dbReference type="SAM" id="MobiDB-lite"/>
    </source>
</evidence>
<keyword evidence="7" id="KW-0001">2Fe-2S</keyword>
<dbReference type="Pfam" id="PF00355">
    <property type="entry name" value="Rieske"/>
    <property type="match status" value="1"/>
</dbReference>
<evidence type="ECO:0000256" key="9">
    <source>
        <dbReference type="ARBA" id="ARBA00023002"/>
    </source>
</evidence>
<evidence type="ECO:0000256" key="6">
    <source>
        <dbReference type="ARBA" id="ARBA00014931"/>
    </source>
</evidence>
<comment type="function">
    <text evidence="2">Catalyzes the first step of the osmoprotectant glycine betaine synthesis.</text>
</comment>
<comment type="pathway">
    <text evidence="3">Amine and polyamine biosynthesis; betaine biosynthesis via choline pathway; betaine aldehyde from choline (monooxygenase route): step 1/1.</text>
</comment>
<evidence type="ECO:0000313" key="16">
    <source>
        <dbReference type="Proteomes" id="UP000240883"/>
    </source>
</evidence>
<comment type="similarity">
    <text evidence="4">Belongs to the choline monooxygenase family.</text>
</comment>
<dbReference type="GO" id="GO:0019133">
    <property type="term" value="F:choline monooxygenase activity"/>
    <property type="evidence" value="ECO:0007669"/>
    <property type="project" value="UniProtKB-EC"/>
</dbReference>
<dbReference type="InterPro" id="IPR015879">
    <property type="entry name" value="Ring_hydroxy_dOase_asu_C_dom"/>
</dbReference>
<keyword evidence="8" id="KW-0479">Metal-binding</keyword>
<protein>
    <recommendedName>
        <fullName evidence="6">Choline monooxygenase, chloroplastic</fullName>
        <ecNumber evidence="5">1.14.15.7</ecNumber>
    </recommendedName>
</protein>
<evidence type="ECO:0000256" key="4">
    <source>
        <dbReference type="ARBA" id="ARBA00010848"/>
    </source>
</evidence>
<evidence type="ECO:0000256" key="5">
    <source>
        <dbReference type="ARBA" id="ARBA00012763"/>
    </source>
</evidence>
<keyword evidence="9" id="KW-0560">Oxidoreductase</keyword>
<evidence type="ECO:0000256" key="3">
    <source>
        <dbReference type="ARBA" id="ARBA00004866"/>
    </source>
</evidence>
<dbReference type="STRING" id="1448308.A0A2T2N776"/>
<dbReference type="GO" id="GO:0051537">
    <property type="term" value="F:2 iron, 2 sulfur cluster binding"/>
    <property type="evidence" value="ECO:0007669"/>
    <property type="project" value="UniProtKB-KW"/>
</dbReference>
<keyword evidence="11" id="KW-0411">Iron-sulfur</keyword>